<dbReference type="PANTHER" id="PTHR43812:SF2">
    <property type="entry name" value="FLAVIN REDUCTASE LIKE DOMAIN-CONTAINING PROTEIN"/>
    <property type="match status" value="1"/>
</dbReference>
<dbReference type="PANTHER" id="PTHR43812">
    <property type="entry name" value="BLR2425 PROTEIN"/>
    <property type="match status" value="1"/>
</dbReference>
<dbReference type="OrthoDB" id="9794638at2"/>
<dbReference type="RefSeq" id="WP_007862293.1">
    <property type="nucleotide sequence ID" value="NZ_KQ235875.1"/>
</dbReference>
<dbReference type="GO" id="GO:0016646">
    <property type="term" value="F:oxidoreductase activity, acting on the CH-NH group of donors, NAD or NADP as acceptor"/>
    <property type="evidence" value="ECO:0007669"/>
    <property type="project" value="UniProtKB-ARBA"/>
</dbReference>
<dbReference type="SUPFAM" id="SSF50475">
    <property type="entry name" value="FMN-binding split barrel"/>
    <property type="match status" value="1"/>
</dbReference>
<organism evidence="2 3">
    <name type="scientific">[Clostridium] citroniae WAL-19142</name>
    <dbReference type="NCBI Taxonomy" id="742734"/>
    <lineage>
        <taxon>Bacteria</taxon>
        <taxon>Bacillati</taxon>
        <taxon>Bacillota</taxon>
        <taxon>Clostridia</taxon>
        <taxon>Lachnospirales</taxon>
        <taxon>Lachnospiraceae</taxon>
        <taxon>Enterocloster</taxon>
    </lineage>
</organism>
<evidence type="ECO:0000313" key="3">
    <source>
        <dbReference type="Proteomes" id="UP000037392"/>
    </source>
</evidence>
<feature type="domain" description="Flavin reductase like" evidence="1">
    <location>
        <begin position="19"/>
        <end position="189"/>
    </location>
</feature>
<gene>
    <name evidence="2" type="ORF">HMPREF9470_00683</name>
</gene>
<dbReference type="Proteomes" id="UP000037392">
    <property type="component" value="Unassembled WGS sequence"/>
</dbReference>
<sequence length="229" mass="25295">MHYSPVNETCPLSLNPFKACVAPRPIGWISTVSREGVDNLAPFSQFQNLSYDPPMVMIAVNQGGDEDAVRRKDTVNNIESMGCFVYNAVPCELKDAMNITASGFGPQEDEFEKAGLHKADSVRVAAKRVAESPIQFECEYMQTIRIPGRTAGGKGTVDMIIGRVVEIHVSDEIILPDGKLDYKKLRLLGRAGYWDYSVMEDTFSMRVPGVSAARMAAMEGRRPNENGRD</sequence>
<dbReference type="InterPro" id="IPR002563">
    <property type="entry name" value="Flavin_Rdtase-like_dom"/>
</dbReference>
<dbReference type="Pfam" id="PF01613">
    <property type="entry name" value="Flavin_Reduct"/>
    <property type="match status" value="1"/>
</dbReference>
<name>A0A0J9B928_9FIRM</name>
<dbReference type="GO" id="GO:0010181">
    <property type="term" value="F:FMN binding"/>
    <property type="evidence" value="ECO:0007669"/>
    <property type="project" value="InterPro"/>
</dbReference>
<dbReference type="Gene3D" id="2.30.110.10">
    <property type="entry name" value="Electron Transport, Fmn-binding Protein, Chain A"/>
    <property type="match status" value="1"/>
</dbReference>
<reference evidence="2 3" key="1">
    <citation type="submission" date="2011-04" db="EMBL/GenBank/DDBJ databases">
        <title>The Genome Sequence of Clostridium citroniae WAL-19142.</title>
        <authorList>
            <consortium name="The Broad Institute Genome Sequencing Platform"/>
            <person name="Earl A."/>
            <person name="Ward D."/>
            <person name="Feldgarden M."/>
            <person name="Gevers D."/>
            <person name="Warren Y.A."/>
            <person name="Tyrrell K.L."/>
            <person name="Citron D.M."/>
            <person name="Goldstein E.J."/>
            <person name="Daigneault M."/>
            <person name="Allen-Vercoe E."/>
            <person name="Young S.K."/>
            <person name="Zeng Q."/>
            <person name="Gargeya S."/>
            <person name="Fitzgerald M."/>
            <person name="Haas B."/>
            <person name="Abouelleil A."/>
            <person name="Alvarado L."/>
            <person name="Arachchi H.M."/>
            <person name="Berlin A."/>
            <person name="Brown A."/>
            <person name="Chapman S.B."/>
            <person name="Chen Z."/>
            <person name="Dunbar C."/>
            <person name="Freedman E."/>
            <person name="Gearin G."/>
            <person name="Gellesch M."/>
            <person name="Goldberg J."/>
            <person name="Griggs A."/>
            <person name="Gujja S."/>
            <person name="Heilman E.R."/>
            <person name="Heiman D."/>
            <person name="Howarth C."/>
            <person name="Larson L."/>
            <person name="Lui A."/>
            <person name="MacDonald P.J."/>
            <person name="Mehta T."/>
            <person name="Montmayeur A."/>
            <person name="Murphy C."/>
            <person name="Neiman D."/>
            <person name="Pearson M."/>
            <person name="Priest M."/>
            <person name="Roberts A."/>
            <person name="Saif S."/>
            <person name="Shea T."/>
            <person name="Shenoy N."/>
            <person name="Sisk P."/>
            <person name="Stolte C."/>
            <person name="Sykes S."/>
            <person name="White J."/>
            <person name="Yandava C."/>
            <person name="Wortman J."/>
            <person name="Nusbaum C."/>
            <person name="Birren B."/>
        </authorList>
    </citation>
    <scope>NUCLEOTIDE SEQUENCE [LARGE SCALE GENOMIC DNA]</scope>
    <source>
        <strain evidence="2 3">WAL-19142</strain>
    </source>
</reference>
<proteinExistence type="predicted"/>
<dbReference type="InterPro" id="IPR012349">
    <property type="entry name" value="Split_barrel_FMN-bd"/>
</dbReference>
<evidence type="ECO:0000313" key="2">
    <source>
        <dbReference type="EMBL" id="KMW08786.1"/>
    </source>
</evidence>
<evidence type="ECO:0000259" key="1">
    <source>
        <dbReference type="SMART" id="SM00903"/>
    </source>
</evidence>
<dbReference type="AlphaFoldDB" id="A0A0J9B928"/>
<dbReference type="SMART" id="SM00903">
    <property type="entry name" value="Flavin_Reduct"/>
    <property type="match status" value="1"/>
</dbReference>
<protein>
    <recommendedName>
        <fullName evidence="1">Flavin reductase like domain-containing protein</fullName>
    </recommendedName>
</protein>
<dbReference type="PATRIC" id="fig|742734.4.peg.729"/>
<accession>A0A0J9B928</accession>
<dbReference type="GeneID" id="93165464"/>
<comment type="caution">
    <text evidence="2">The sequence shown here is derived from an EMBL/GenBank/DDBJ whole genome shotgun (WGS) entry which is preliminary data.</text>
</comment>
<dbReference type="EMBL" id="ADLK01000078">
    <property type="protein sequence ID" value="KMW08786.1"/>
    <property type="molecule type" value="Genomic_DNA"/>
</dbReference>